<dbReference type="InterPro" id="IPR029034">
    <property type="entry name" value="Cystine-knot_cytokine"/>
</dbReference>
<evidence type="ECO:0000256" key="2">
    <source>
        <dbReference type="ARBA" id="ARBA00007872"/>
    </source>
</evidence>
<name>A0A8C4QHL8_EPTBU</name>
<dbReference type="InterPro" id="IPR016860">
    <property type="entry name" value="Cerberus"/>
</dbReference>
<comment type="similarity">
    <text evidence="2 6">Belongs to the DAN family.</text>
</comment>
<keyword evidence="3 6" id="KW-0964">Secreted</keyword>
<keyword evidence="7" id="KW-1133">Transmembrane helix</keyword>
<keyword evidence="10" id="KW-1185">Reference proteome</keyword>
<evidence type="ECO:0000313" key="10">
    <source>
        <dbReference type="Proteomes" id="UP000694388"/>
    </source>
</evidence>
<evidence type="ECO:0000256" key="3">
    <source>
        <dbReference type="ARBA" id="ARBA00022525"/>
    </source>
</evidence>
<accession>A0A8C4QHL8</accession>
<dbReference type="InterPro" id="IPR004133">
    <property type="entry name" value="DAN_dom"/>
</dbReference>
<keyword evidence="7" id="KW-0812">Transmembrane</keyword>
<keyword evidence="5" id="KW-1015">Disulfide bond</keyword>
<dbReference type="Ensembl" id="ENSEBUT00000015371.1">
    <property type="protein sequence ID" value="ENSEBUP00000014795.1"/>
    <property type="gene ID" value="ENSEBUG00000009329.1"/>
</dbReference>
<dbReference type="InterPro" id="IPR006207">
    <property type="entry name" value="Cys_knot_C"/>
</dbReference>
<dbReference type="PANTHER" id="PTHR15273:SF8">
    <property type="entry name" value="CERBERUS"/>
    <property type="match status" value="1"/>
</dbReference>
<protein>
    <recommendedName>
        <fullName evidence="8">CTCK domain-containing protein</fullName>
    </recommendedName>
</protein>
<reference evidence="9" key="2">
    <citation type="submission" date="2025-09" db="UniProtKB">
        <authorList>
            <consortium name="Ensembl"/>
        </authorList>
    </citation>
    <scope>IDENTIFICATION</scope>
</reference>
<dbReference type="GO" id="GO:0048513">
    <property type="term" value="P:animal organ development"/>
    <property type="evidence" value="ECO:0007669"/>
    <property type="project" value="UniProtKB-ARBA"/>
</dbReference>
<evidence type="ECO:0000256" key="7">
    <source>
        <dbReference type="SAM" id="Phobius"/>
    </source>
</evidence>
<dbReference type="GO" id="GO:0003002">
    <property type="term" value="P:regionalization"/>
    <property type="evidence" value="ECO:0007669"/>
    <property type="project" value="UniProtKB-ARBA"/>
</dbReference>
<dbReference type="PANTHER" id="PTHR15273">
    <property type="entry name" value="DAN DOMAIN FAMILY MEMBER 5"/>
    <property type="match status" value="1"/>
</dbReference>
<keyword evidence="7" id="KW-0472">Membrane</keyword>
<dbReference type="Proteomes" id="UP000694388">
    <property type="component" value="Unplaced"/>
</dbReference>
<evidence type="ECO:0000256" key="4">
    <source>
        <dbReference type="ARBA" id="ARBA00022729"/>
    </source>
</evidence>
<feature type="transmembrane region" description="Helical" evidence="7">
    <location>
        <begin position="19"/>
        <end position="37"/>
    </location>
</feature>
<comment type="subcellular location">
    <subcellularLocation>
        <location evidence="1 6">Secreted</location>
    </subcellularLocation>
</comment>
<evidence type="ECO:0000313" key="9">
    <source>
        <dbReference type="Ensembl" id="ENSEBUP00000014795.1"/>
    </source>
</evidence>
<evidence type="ECO:0000256" key="1">
    <source>
        <dbReference type="ARBA" id="ARBA00004613"/>
    </source>
</evidence>
<keyword evidence="4" id="KW-0732">Signal</keyword>
<dbReference type="AlphaFoldDB" id="A0A8C4QHL8"/>
<proteinExistence type="inferred from homology"/>
<dbReference type="GO" id="GO:0032926">
    <property type="term" value="P:negative regulation of activin receptor signaling pathway"/>
    <property type="evidence" value="ECO:0007669"/>
    <property type="project" value="UniProtKB-ARBA"/>
</dbReference>
<sequence length="199" mass="21950">MEGCCSEEVPRRSQSPPSALLMIITMTLVWLLLPMLVRISSCRSGTILSTDDRPSVLQPERAMAFWRLRGATEEEQRLPLDPHLVQRGSCSSFTFLQRVQVPGCDPVLVPNRMCFGRCSSFHVPGAGGEPRAGCSACIPRHVRSAPVRPRCTSHVRPPAIHLTLVHACTCEALPSRQIHARTTRGDEGFEKAPFIAENV</sequence>
<dbReference type="Gene3D" id="2.10.90.10">
    <property type="entry name" value="Cystine-knot cytokines"/>
    <property type="match status" value="1"/>
</dbReference>
<dbReference type="Pfam" id="PF03045">
    <property type="entry name" value="DAN"/>
    <property type="match status" value="1"/>
</dbReference>
<evidence type="ECO:0000256" key="5">
    <source>
        <dbReference type="ARBA" id="ARBA00023157"/>
    </source>
</evidence>
<dbReference type="SMART" id="SM00041">
    <property type="entry name" value="CT"/>
    <property type="match status" value="1"/>
</dbReference>
<feature type="domain" description="CTCK" evidence="8">
    <location>
        <begin position="92"/>
        <end position="176"/>
    </location>
</feature>
<reference evidence="9" key="1">
    <citation type="submission" date="2025-08" db="UniProtKB">
        <authorList>
            <consortium name="Ensembl"/>
        </authorList>
    </citation>
    <scope>IDENTIFICATION</scope>
</reference>
<dbReference type="GO" id="GO:0005576">
    <property type="term" value="C:extracellular region"/>
    <property type="evidence" value="ECO:0007669"/>
    <property type="project" value="UniProtKB-SubCell"/>
</dbReference>
<evidence type="ECO:0000259" key="8">
    <source>
        <dbReference type="SMART" id="SM00041"/>
    </source>
</evidence>
<evidence type="ECO:0000256" key="6">
    <source>
        <dbReference type="PIRNR" id="PIRNR027807"/>
    </source>
</evidence>
<organism evidence="9 10">
    <name type="scientific">Eptatretus burgeri</name>
    <name type="common">Inshore hagfish</name>
    <dbReference type="NCBI Taxonomy" id="7764"/>
    <lineage>
        <taxon>Eukaryota</taxon>
        <taxon>Metazoa</taxon>
        <taxon>Chordata</taxon>
        <taxon>Craniata</taxon>
        <taxon>Vertebrata</taxon>
        <taxon>Cyclostomata</taxon>
        <taxon>Myxini</taxon>
        <taxon>Myxiniformes</taxon>
        <taxon>Myxinidae</taxon>
        <taxon>Eptatretinae</taxon>
        <taxon>Eptatretus</taxon>
    </lineage>
</organism>